<reference evidence="6 7" key="1">
    <citation type="journal article" date="2021" name="Sci. Rep.">
        <title>The genome of the diatom Chaetoceros tenuissimus carries an ancient integrated fragment of an extant virus.</title>
        <authorList>
            <person name="Hongo Y."/>
            <person name="Kimura K."/>
            <person name="Takaki Y."/>
            <person name="Yoshida Y."/>
            <person name="Baba S."/>
            <person name="Kobayashi G."/>
            <person name="Nagasaki K."/>
            <person name="Hano T."/>
            <person name="Tomaru Y."/>
        </authorList>
    </citation>
    <scope>NUCLEOTIDE SEQUENCE [LARGE SCALE GENOMIC DNA]</scope>
    <source>
        <strain evidence="6 7">NIES-3715</strain>
    </source>
</reference>
<dbReference type="PANTHER" id="PTHR31469:SF8">
    <property type="entry name" value="OS07G0641000 PROTEIN"/>
    <property type="match status" value="1"/>
</dbReference>
<evidence type="ECO:0000256" key="1">
    <source>
        <dbReference type="ARBA" id="ARBA00022679"/>
    </source>
</evidence>
<sequence>MMESTEATPDSKVIKKRALPKRGPTEHEKLFFVIVLVFSIMSIGLNIIHHNLVNSVGNHALESHPTLTKREGKKIKKFFSNARDMVENSKHKHHPHKGNTQKTEGQVPLTKNLPSSTNDHSLGNLKCAAYGGPDDEIAQREMMYWSDIQSDSEYISPFKRNNDAKGLPTQYMTFEPDGGGFNNIRMAMETVVVIAHAMGRTLVMPPAQGMYLLRKDRSKQNTDFSFADFFHLETMSKEHAGLDIITTEEFLKREALTGHLRNKTTGEIAFPPGNRTNWDGQDLKPYKAYMRDVIYTPLWSPGSCLAAFPSSGEAHDVEDLHEMLNTITKEGKMDYERYLDNPTPVDAPLLDRMRENLAGRTNLCIYDEEMQKEPVLHFMCYHKMRVRLLTHFYSFLFFEDWKQQNWESRFVRDHLRYVDELQCAAARVVTEIRRLAKEENPNNTEGDFDSAHIRRGDFQYKDTRLDADQLYDRSKDYLTDGSVLYIATDERKKDFFEPFKKNHKVYYLDDFKHLFQGLNTNFYGMLDQLIASRGKVFVGTFHSTFTGYINRMRGYQAVKNKLEGYELGQMESYYFTPDNQKEAMKKYRPQRRPFFAREFPVAWRDIDKGIKELSLEMQ</sequence>
<organism evidence="6 7">
    <name type="scientific">Chaetoceros tenuissimus</name>
    <dbReference type="NCBI Taxonomy" id="426638"/>
    <lineage>
        <taxon>Eukaryota</taxon>
        <taxon>Sar</taxon>
        <taxon>Stramenopiles</taxon>
        <taxon>Ochrophyta</taxon>
        <taxon>Bacillariophyta</taxon>
        <taxon>Coscinodiscophyceae</taxon>
        <taxon>Chaetocerotophycidae</taxon>
        <taxon>Chaetocerotales</taxon>
        <taxon>Chaetocerotaceae</taxon>
        <taxon>Chaetoceros</taxon>
    </lineage>
</organism>
<gene>
    <name evidence="6" type="ORF">CTEN210_16922</name>
</gene>
<proteinExistence type="predicted"/>
<evidence type="ECO:0000313" key="7">
    <source>
        <dbReference type="Proteomes" id="UP001054902"/>
    </source>
</evidence>
<dbReference type="Gene3D" id="3.40.50.11340">
    <property type="match status" value="1"/>
</dbReference>
<name>A0AAD3D9N0_9STRA</name>
<dbReference type="GO" id="GO:0006004">
    <property type="term" value="P:fucose metabolic process"/>
    <property type="evidence" value="ECO:0007669"/>
    <property type="project" value="UniProtKB-KW"/>
</dbReference>
<dbReference type="Pfam" id="PF10250">
    <property type="entry name" value="O-FucT"/>
    <property type="match status" value="1"/>
</dbReference>
<dbReference type="PANTHER" id="PTHR31469">
    <property type="entry name" value="OS07G0633600 PROTEIN"/>
    <property type="match status" value="1"/>
</dbReference>
<accession>A0AAD3D9N0</accession>
<evidence type="ECO:0000256" key="2">
    <source>
        <dbReference type="ARBA" id="ARBA00023253"/>
    </source>
</evidence>
<dbReference type="Proteomes" id="UP001054902">
    <property type="component" value="Unassembled WGS sequence"/>
</dbReference>
<protein>
    <recommendedName>
        <fullName evidence="8">O-fucosyltransferase family protein</fullName>
    </recommendedName>
</protein>
<evidence type="ECO:0008006" key="8">
    <source>
        <dbReference type="Google" id="ProtNLM"/>
    </source>
</evidence>
<keyword evidence="7" id="KW-1185">Reference proteome</keyword>
<dbReference type="InterPro" id="IPR019378">
    <property type="entry name" value="GDP-Fuc_O-FucTrfase"/>
</dbReference>
<dbReference type="CDD" id="cd11296">
    <property type="entry name" value="O-FucT_like"/>
    <property type="match status" value="1"/>
</dbReference>
<keyword evidence="5" id="KW-0812">Transmembrane</keyword>
<dbReference type="GO" id="GO:0016740">
    <property type="term" value="F:transferase activity"/>
    <property type="evidence" value="ECO:0007669"/>
    <property type="project" value="UniProtKB-KW"/>
</dbReference>
<keyword evidence="5" id="KW-1133">Transmembrane helix</keyword>
<evidence type="ECO:0000256" key="4">
    <source>
        <dbReference type="SAM" id="MobiDB-lite"/>
    </source>
</evidence>
<evidence type="ECO:0000256" key="5">
    <source>
        <dbReference type="SAM" id="Phobius"/>
    </source>
</evidence>
<feature type="transmembrane region" description="Helical" evidence="5">
    <location>
        <begin position="30"/>
        <end position="48"/>
    </location>
</feature>
<keyword evidence="1" id="KW-0808">Transferase</keyword>
<feature type="compositionally biased region" description="Basic residues" evidence="4">
    <location>
        <begin position="90"/>
        <end position="99"/>
    </location>
</feature>
<keyword evidence="5" id="KW-0472">Membrane</keyword>
<dbReference type="FunFam" id="3.40.50.11350:FF:000014">
    <property type="entry name" value="Uncharacterized protein"/>
    <property type="match status" value="1"/>
</dbReference>
<keyword evidence="3" id="KW-0119">Carbohydrate metabolism</keyword>
<evidence type="ECO:0000256" key="3">
    <source>
        <dbReference type="ARBA" id="ARBA00023277"/>
    </source>
</evidence>
<evidence type="ECO:0000313" key="6">
    <source>
        <dbReference type="EMBL" id="GFH60446.1"/>
    </source>
</evidence>
<dbReference type="AlphaFoldDB" id="A0AAD3D9N0"/>
<feature type="region of interest" description="Disordered" evidence="4">
    <location>
        <begin position="87"/>
        <end position="108"/>
    </location>
</feature>
<dbReference type="EMBL" id="BLLK01000069">
    <property type="protein sequence ID" value="GFH60446.1"/>
    <property type="molecule type" value="Genomic_DNA"/>
</dbReference>
<keyword evidence="2" id="KW-0294">Fucose metabolism</keyword>
<comment type="caution">
    <text evidence="6">The sequence shown here is derived from an EMBL/GenBank/DDBJ whole genome shotgun (WGS) entry which is preliminary data.</text>
</comment>
<dbReference type="Gene3D" id="3.40.50.11350">
    <property type="match status" value="1"/>
</dbReference>